<dbReference type="PANTHER" id="PTHR43537">
    <property type="entry name" value="TRANSCRIPTIONAL REGULATOR, GNTR FAMILY"/>
    <property type="match status" value="1"/>
</dbReference>
<dbReference type="InterPro" id="IPR000524">
    <property type="entry name" value="Tscrpt_reg_HTH_GntR"/>
</dbReference>
<evidence type="ECO:0000313" key="7">
    <source>
        <dbReference type="Proteomes" id="UP000091897"/>
    </source>
</evidence>
<dbReference type="InterPro" id="IPR011711">
    <property type="entry name" value="GntR_C"/>
</dbReference>
<dbReference type="KEGG" id="bbro:BAU06_13945"/>
<dbReference type="STRING" id="463025.BAU08_14120"/>
<dbReference type="InterPro" id="IPR036390">
    <property type="entry name" value="WH_DNA-bd_sf"/>
</dbReference>
<dbReference type="Proteomes" id="UP000091897">
    <property type="component" value="Chromosome"/>
</dbReference>
<dbReference type="RefSeq" id="WP_066350076.1">
    <property type="nucleotide sequence ID" value="NZ_CBCSFJ010000006.1"/>
</dbReference>
<sequence>MTGDSVAAAARAYEAIKSSIIECRYPPGSKISEAMLVEELGVGRSPIRTALARLRSEGWIDVSPQSGSYVKALDEKEIREIFDFRLLLESHVARLAAQNIGDDRIRALNRALLQARTLESDGDDQATFDEFDRFDSMVHAAIYEAAGNTLMNNVLLNLLEKAQWLKKATSPSTPTRMKTWFKELERIVKALEARDPDLAARRITEHIGKAADFEMSLASAHGRGAKRVRAA</sequence>
<evidence type="ECO:0000313" key="6">
    <source>
        <dbReference type="EMBL" id="ANN72330.1"/>
    </source>
</evidence>
<evidence type="ECO:0000259" key="4">
    <source>
        <dbReference type="PROSITE" id="PS50949"/>
    </source>
</evidence>
<dbReference type="SMART" id="SM00345">
    <property type="entry name" value="HTH_GNTR"/>
    <property type="match status" value="1"/>
</dbReference>
<evidence type="ECO:0000256" key="1">
    <source>
        <dbReference type="ARBA" id="ARBA00023015"/>
    </source>
</evidence>
<dbReference type="SUPFAM" id="SSF46785">
    <property type="entry name" value="Winged helix' DNA-binding domain"/>
    <property type="match status" value="1"/>
</dbReference>
<dbReference type="SMART" id="SM00895">
    <property type="entry name" value="FCD"/>
    <property type="match status" value="1"/>
</dbReference>
<evidence type="ECO:0000256" key="2">
    <source>
        <dbReference type="ARBA" id="ARBA00023125"/>
    </source>
</evidence>
<dbReference type="CDD" id="cd07377">
    <property type="entry name" value="WHTH_GntR"/>
    <property type="match status" value="1"/>
</dbReference>
<keyword evidence="2" id="KW-0238">DNA-binding</keyword>
<dbReference type="InterPro" id="IPR008920">
    <property type="entry name" value="TF_FadR/GntR_C"/>
</dbReference>
<evidence type="ECO:0000313" key="5">
    <source>
        <dbReference type="EMBL" id="ANN67252.1"/>
    </source>
</evidence>
<dbReference type="SUPFAM" id="SSF48008">
    <property type="entry name" value="GntR ligand-binding domain-like"/>
    <property type="match status" value="1"/>
</dbReference>
<protein>
    <recommendedName>
        <fullName evidence="4">HTH gntR-type domain-containing protein</fullName>
    </recommendedName>
</protein>
<keyword evidence="7" id="KW-1185">Reference proteome</keyword>
<dbReference type="PANTHER" id="PTHR43537:SF45">
    <property type="entry name" value="GNTR FAMILY REGULATORY PROTEIN"/>
    <property type="match status" value="1"/>
</dbReference>
<dbReference type="PROSITE" id="PS50949">
    <property type="entry name" value="HTH_GNTR"/>
    <property type="match status" value="1"/>
</dbReference>
<reference evidence="7 8" key="1">
    <citation type="submission" date="2016-06" db="EMBL/GenBank/DDBJ databases">
        <title>Complete genome sequences of Bordetella bronchialis and Bordetella flabilis.</title>
        <authorList>
            <person name="LiPuma J.J."/>
            <person name="Spilker T."/>
        </authorList>
    </citation>
    <scope>NUCLEOTIDE SEQUENCE [LARGE SCALE GENOMIC DNA]</scope>
    <source>
        <strain evidence="6 8">AU17976</strain>
        <strain evidence="5 7">AU3182</strain>
    </source>
</reference>
<dbReference type="InterPro" id="IPR036388">
    <property type="entry name" value="WH-like_DNA-bd_sf"/>
</dbReference>
<dbReference type="GO" id="GO:0003700">
    <property type="term" value="F:DNA-binding transcription factor activity"/>
    <property type="evidence" value="ECO:0007669"/>
    <property type="project" value="InterPro"/>
</dbReference>
<dbReference type="GO" id="GO:0003677">
    <property type="term" value="F:DNA binding"/>
    <property type="evidence" value="ECO:0007669"/>
    <property type="project" value="UniProtKB-KW"/>
</dbReference>
<proteinExistence type="predicted"/>
<dbReference type="Proteomes" id="UP000092213">
    <property type="component" value="Chromosome"/>
</dbReference>
<dbReference type="EMBL" id="CP016171">
    <property type="protein sequence ID" value="ANN72330.1"/>
    <property type="molecule type" value="Genomic_DNA"/>
</dbReference>
<accession>A0A193FHP1</accession>
<keyword evidence="1" id="KW-0805">Transcription regulation</keyword>
<dbReference type="AlphaFoldDB" id="A0A193FHP1"/>
<gene>
    <name evidence="5" type="ORF">BAU06_13945</name>
    <name evidence="6" type="ORF">BAU08_14120</name>
</gene>
<dbReference type="Pfam" id="PF07729">
    <property type="entry name" value="FCD"/>
    <property type="match status" value="1"/>
</dbReference>
<dbReference type="OrthoDB" id="9799812at2"/>
<dbReference type="Gene3D" id="1.10.10.10">
    <property type="entry name" value="Winged helix-like DNA-binding domain superfamily/Winged helix DNA-binding domain"/>
    <property type="match status" value="1"/>
</dbReference>
<dbReference type="Gene3D" id="1.20.120.530">
    <property type="entry name" value="GntR ligand-binding domain-like"/>
    <property type="match status" value="1"/>
</dbReference>
<evidence type="ECO:0000313" key="8">
    <source>
        <dbReference type="Proteomes" id="UP000092213"/>
    </source>
</evidence>
<dbReference type="Pfam" id="PF00392">
    <property type="entry name" value="GntR"/>
    <property type="match status" value="1"/>
</dbReference>
<organism evidence="6 8">
    <name type="scientific">Bordetella bronchialis</name>
    <dbReference type="NCBI Taxonomy" id="463025"/>
    <lineage>
        <taxon>Bacteria</taxon>
        <taxon>Pseudomonadati</taxon>
        <taxon>Pseudomonadota</taxon>
        <taxon>Betaproteobacteria</taxon>
        <taxon>Burkholderiales</taxon>
        <taxon>Alcaligenaceae</taxon>
        <taxon>Bordetella</taxon>
    </lineage>
</organism>
<keyword evidence="3" id="KW-0804">Transcription</keyword>
<evidence type="ECO:0000256" key="3">
    <source>
        <dbReference type="ARBA" id="ARBA00023163"/>
    </source>
</evidence>
<dbReference type="EMBL" id="CP016170">
    <property type="protein sequence ID" value="ANN67252.1"/>
    <property type="molecule type" value="Genomic_DNA"/>
</dbReference>
<name>A0A193FHP1_9BORD</name>
<feature type="domain" description="HTH gntR-type" evidence="4">
    <location>
        <begin position="6"/>
        <end position="73"/>
    </location>
</feature>